<dbReference type="EMBL" id="JACHCF010000015">
    <property type="protein sequence ID" value="MBB5623749.1"/>
    <property type="molecule type" value="Genomic_DNA"/>
</dbReference>
<dbReference type="GO" id="GO:0047617">
    <property type="term" value="F:fatty acyl-CoA hydrolase activity"/>
    <property type="evidence" value="ECO:0007669"/>
    <property type="project" value="TreeGrafter"/>
</dbReference>
<sequence>MYTHSTKIRVRYSETDQMGYVYNGNYAQYYEVGRVEMLRSLGMTYGKMEETGIMLPLLELKCKFIKPALYDQEITIKTYMKELPGVRMLFDYELFNEKEELINIGATTLVFFDMVKKKPCPPPEYFLERIAQYYE</sequence>
<dbReference type="InterPro" id="IPR029069">
    <property type="entry name" value="HotDog_dom_sf"/>
</dbReference>
<protein>
    <submittedName>
        <fullName evidence="3">Acyl-CoA thioester hydrolase</fullName>
        <ecNumber evidence="3">3.1.2.-</ecNumber>
    </submittedName>
</protein>
<organism evidence="3 4">
    <name type="scientific">Pedobacter cryoconitis</name>
    <dbReference type="NCBI Taxonomy" id="188932"/>
    <lineage>
        <taxon>Bacteria</taxon>
        <taxon>Pseudomonadati</taxon>
        <taxon>Bacteroidota</taxon>
        <taxon>Sphingobacteriia</taxon>
        <taxon>Sphingobacteriales</taxon>
        <taxon>Sphingobacteriaceae</taxon>
        <taxon>Pedobacter</taxon>
    </lineage>
</organism>
<comment type="caution">
    <text evidence="3">The sequence shown here is derived from an EMBL/GenBank/DDBJ whole genome shotgun (WGS) entry which is preliminary data.</text>
</comment>
<dbReference type="NCBIfam" id="TIGR00051">
    <property type="entry name" value="YbgC/FadM family acyl-CoA thioesterase"/>
    <property type="match status" value="1"/>
</dbReference>
<dbReference type="PANTHER" id="PTHR31793:SF27">
    <property type="entry name" value="NOVEL THIOESTERASE SUPERFAMILY DOMAIN AND SAPOSIN A-TYPE DOMAIN CONTAINING PROTEIN (0610012H03RIK)"/>
    <property type="match status" value="1"/>
</dbReference>
<gene>
    <name evidence="3" type="ORF">HDE69_004837</name>
</gene>
<dbReference type="Pfam" id="PF13279">
    <property type="entry name" value="4HBT_2"/>
    <property type="match status" value="1"/>
</dbReference>
<evidence type="ECO:0000313" key="4">
    <source>
        <dbReference type="Proteomes" id="UP000537718"/>
    </source>
</evidence>
<dbReference type="Proteomes" id="UP000537718">
    <property type="component" value="Unassembled WGS sequence"/>
</dbReference>
<reference evidence="3 4" key="1">
    <citation type="submission" date="2020-08" db="EMBL/GenBank/DDBJ databases">
        <title>Genomic Encyclopedia of Type Strains, Phase IV (KMG-V): Genome sequencing to study the core and pangenomes of soil and plant-associated prokaryotes.</title>
        <authorList>
            <person name="Whitman W."/>
        </authorList>
    </citation>
    <scope>NUCLEOTIDE SEQUENCE [LARGE SCALE GENOMIC DNA]</scope>
    <source>
        <strain evidence="3 4">MP7CTX6</strain>
    </source>
</reference>
<accession>A0A7W8YXP9</accession>
<dbReference type="CDD" id="cd00586">
    <property type="entry name" value="4HBT"/>
    <property type="match status" value="1"/>
</dbReference>
<dbReference type="PIRSF" id="PIRSF003230">
    <property type="entry name" value="YbgC"/>
    <property type="match status" value="1"/>
</dbReference>
<dbReference type="Gene3D" id="3.10.129.10">
    <property type="entry name" value="Hotdog Thioesterase"/>
    <property type="match status" value="1"/>
</dbReference>
<dbReference type="RefSeq" id="WP_183869830.1">
    <property type="nucleotide sequence ID" value="NZ_JACHCF010000015.1"/>
</dbReference>
<evidence type="ECO:0000256" key="2">
    <source>
        <dbReference type="ARBA" id="ARBA00022801"/>
    </source>
</evidence>
<dbReference type="PANTHER" id="PTHR31793">
    <property type="entry name" value="4-HYDROXYBENZOYL-COA THIOESTERASE FAMILY MEMBER"/>
    <property type="match status" value="1"/>
</dbReference>
<evidence type="ECO:0000313" key="3">
    <source>
        <dbReference type="EMBL" id="MBB5623749.1"/>
    </source>
</evidence>
<dbReference type="AlphaFoldDB" id="A0A7W8YXP9"/>
<dbReference type="InterPro" id="IPR050563">
    <property type="entry name" value="4-hydroxybenzoyl-CoA_TE"/>
</dbReference>
<comment type="similarity">
    <text evidence="1">Belongs to the 4-hydroxybenzoyl-CoA thioesterase family.</text>
</comment>
<dbReference type="InterPro" id="IPR006684">
    <property type="entry name" value="YbgC/YbaW"/>
</dbReference>
<keyword evidence="2 3" id="KW-0378">Hydrolase</keyword>
<dbReference type="EC" id="3.1.2.-" evidence="3"/>
<evidence type="ECO:0000256" key="1">
    <source>
        <dbReference type="ARBA" id="ARBA00005953"/>
    </source>
</evidence>
<name>A0A7W8YXP9_9SPHI</name>
<proteinExistence type="inferred from homology"/>
<dbReference type="SUPFAM" id="SSF54637">
    <property type="entry name" value="Thioesterase/thiol ester dehydrase-isomerase"/>
    <property type="match status" value="1"/>
</dbReference>